<accession>A0A6G1IIQ7</accession>
<evidence type="ECO:0000313" key="1">
    <source>
        <dbReference type="EMBL" id="KAF2678127.1"/>
    </source>
</evidence>
<evidence type="ECO:0008006" key="3">
    <source>
        <dbReference type="Google" id="ProtNLM"/>
    </source>
</evidence>
<evidence type="ECO:0000313" key="2">
    <source>
        <dbReference type="Proteomes" id="UP000799291"/>
    </source>
</evidence>
<keyword evidence="2" id="KW-1185">Reference proteome</keyword>
<proteinExistence type="predicted"/>
<dbReference type="OrthoDB" id="10583932at2759"/>
<name>A0A6G1IIQ7_9PLEO</name>
<gene>
    <name evidence="1" type="ORF">K458DRAFT_409109</name>
</gene>
<organism evidence="1 2">
    <name type="scientific">Lentithecium fluviatile CBS 122367</name>
    <dbReference type="NCBI Taxonomy" id="1168545"/>
    <lineage>
        <taxon>Eukaryota</taxon>
        <taxon>Fungi</taxon>
        <taxon>Dikarya</taxon>
        <taxon>Ascomycota</taxon>
        <taxon>Pezizomycotina</taxon>
        <taxon>Dothideomycetes</taxon>
        <taxon>Pleosporomycetidae</taxon>
        <taxon>Pleosporales</taxon>
        <taxon>Massarineae</taxon>
        <taxon>Lentitheciaceae</taxon>
        <taxon>Lentithecium</taxon>
    </lineage>
</organism>
<protein>
    <recommendedName>
        <fullName evidence="3">Apple domain-containing protein</fullName>
    </recommendedName>
</protein>
<reference evidence="1" key="1">
    <citation type="journal article" date="2020" name="Stud. Mycol.">
        <title>101 Dothideomycetes genomes: a test case for predicting lifestyles and emergence of pathogens.</title>
        <authorList>
            <person name="Haridas S."/>
            <person name="Albert R."/>
            <person name="Binder M."/>
            <person name="Bloem J."/>
            <person name="Labutti K."/>
            <person name="Salamov A."/>
            <person name="Andreopoulos B."/>
            <person name="Baker S."/>
            <person name="Barry K."/>
            <person name="Bills G."/>
            <person name="Bluhm B."/>
            <person name="Cannon C."/>
            <person name="Castanera R."/>
            <person name="Culley D."/>
            <person name="Daum C."/>
            <person name="Ezra D."/>
            <person name="Gonzalez J."/>
            <person name="Henrissat B."/>
            <person name="Kuo A."/>
            <person name="Liang C."/>
            <person name="Lipzen A."/>
            <person name="Lutzoni F."/>
            <person name="Magnuson J."/>
            <person name="Mondo S."/>
            <person name="Nolan M."/>
            <person name="Ohm R."/>
            <person name="Pangilinan J."/>
            <person name="Park H.-J."/>
            <person name="Ramirez L."/>
            <person name="Alfaro M."/>
            <person name="Sun H."/>
            <person name="Tritt A."/>
            <person name="Yoshinaga Y."/>
            <person name="Zwiers L.-H."/>
            <person name="Turgeon B."/>
            <person name="Goodwin S."/>
            <person name="Spatafora J."/>
            <person name="Crous P."/>
            <person name="Grigoriev I."/>
        </authorList>
    </citation>
    <scope>NUCLEOTIDE SEQUENCE</scope>
    <source>
        <strain evidence="1">CBS 122367</strain>
    </source>
</reference>
<sequence length="269" mass="30133">MGILMAIPAVMSNGMIAISAANWAASMLNKGMNNWGPDHDHSSSQPSGRAMAECQSSLKIPDNDRCLYKTDTGQKYVVVRGLDIYGEAWNVREVNLADECLDICSDTSGCISSRFDGTDWHMTGDMKPTSKYVNRISKHLRTLTFSQRYLRGSLQVDLREFPEVGPCSDDTNDHCMDKLDDNNAGCLTPDNFNVRCSRSFLGHIIVSGQKSTRSLVECLDKRKKRYDCLAVSYKLKRSSSSDLNCWLKDELYLSRRGQEWQAALSEVSS</sequence>
<dbReference type="Proteomes" id="UP000799291">
    <property type="component" value="Unassembled WGS sequence"/>
</dbReference>
<dbReference type="EMBL" id="MU005614">
    <property type="protein sequence ID" value="KAF2678127.1"/>
    <property type="molecule type" value="Genomic_DNA"/>
</dbReference>
<dbReference type="AlphaFoldDB" id="A0A6G1IIQ7"/>